<feature type="compositionally biased region" description="Polar residues" evidence="1">
    <location>
        <begin position="117"/>
        <end position="126"/>
    </location>
</feature>
<dbReference type="OrthoDB" id="5095558at2759"/>
<dbReference type="STRING" id="694270.A0A395T069"/>
<comment type="caution">
    <text evidence="2">The sequence shown here is derived from an EMBL/GenBank/DDBJ whole genome shotgun (WGS) entry which is preliminary data.</text>
</comment>
<evidence type="ECO:0000313" key="2">
    <source>
        <dbReference type="EMBL" id="RGP77615.1"/>
    </source>
</evidence>
<proteinExistence type="predicted"/>
<protein>
    <submittedName>
        <fullName evidence="2">Uncharacterized protein</fullName>
    </submittedName>
</protein>
<keyword evidence="3" id="KW-1185">Reference proteome</keyword>
<feature type="compositionally biased region" description="Basic and acidic residues" evidence="1">
    <location>
        <begin position="23"/>
        <end position="39"/>
    </location>
</feature>
<organism evidence="2 3">
    <name type="scientific">Fusarium longipes</name>
    <dbReference type="NCBI Taxonomy" id="694270"/>
    <lineage>
        <taxon>Eukaryota</taxon>
        <taxon>Fungi</taxon>
        <taxon>Dikarya</taxon>
        <taxon>Ascomycota</taxon>
        <taxon>Pezizomycotina</taxon>
        <taxon>Sordariomycetes</taxon>
        <taxon>Hypocreomycetidae</taxon>
        <taxon>Hypocreales</taxon>
        <taxon>Nectriaceae</taxon>
        <taxon>Fusarium</taxon>
    </lineage>
</organism>
<evidence type="ECO:0000256" key="1">
    <source>
        <dbReference type="SAM" id="MobiDB-lite"/>
    </source>
</evidence>
<feature type="compositionally biased region" description="Polar residues" evidence="1">
    <location>
        <begin position="98"/>
        <end position="107"/>
    </location>
</feature>
<dbReference type="EMBL" id="PXOG01000089">
    <property type="protein sequence ID" value="RGP77615.1"/>
    <property type="molecule type" value="Genomic_DNA"/>
</dbReference>
<dbReference type="Proteomes" id="UP000266234">
    <property type="component" value="Unassembled WGS sequence"/>
</dbReference>
<evidence type="ECO:0000313" key="3">
    <source>
        <dbReference type="Proteomes" id="UP000266234"/>
    </source>
</evidence>
<name>A0A395T069_9HYPO</name>
<reference evidence="2 3" key="1">
    <citation type="journal article" date="2018" name="PLoS Pathog.">
        <title>Evolution of structural diversity of trichothecenes, a family of toxins produced by plant pathogenic and entomopathogenic fungi.</title>
        <authorList>
            <person name="Proctor R.H."/>
            <person name="McCormick S.P."/>
            <person name="Kim H.S."/>
            <person name="Cardoza R.E."/>
            <person name="Stanley A.M."/>
            <person name="Lindo L."/>
            <person name="Kelly A."/>
            <person name="Brown D.W."/>
            <person name="Lee T."/>
            <person name="Vaughan M.M."/>
            <person name="Alexander N.J."/>
            <person name="Busman M."/>
            <person name="Gutierrez S."/>
        </authorList>
    </citation>
    <scope>NUCLEOTIDE SEQUENCE [LARGE SCALE GENOMIC DNA]</scope>
    <source>
        <strain evidence="2 3">NRRL 20695</strain>
    </source>
</reference>
<feature type="compositionally biased region" description="Polar residues" evidence="1">
    <location>
        <begin position="48"/>
        <end position="63"/>
    </location>
</feature>
<gene>
    <name evidence="2" type="ORF">FLONG3_4188</name>
</gene>
<feature type="compositionally biased region" description="Low complexity" evidence="1">
    <location>
        <begin position="85"/>
        <end position="97"/>
    </location>
</feature>
<sequence>MPSPNFDLYDKRSQLGAANNAREFMEIVRRRNEPRTTRKDSKKKITGNKRSLSPSENPTNKVQSGLEVETTTTTKESPKKRIKFSKGGAKGVASSSVPKTAQQTNDHTVPKTLHNGKPSNEANQEMVSPGVIGPYDGKLTKMNETMTTPQEPNGGGVENNETFPIPQHHDYDTPMEDASTPNPESHMPRFCRTDILDVATAVQDVTANQWDEFKPKLLDMIDKLQADPTPKQSEAAVRRLKMAIANIEQERSLIPIETWEKYEEKLIKKAKDGVFDANWSVRLSKIGKVIWLDEELAAMKSKDWNRLRAAARTWTILADIAGPMMEESDIQRSSEWLLEKLGDINFMERMFASKERLGAIKR</sequence>
<feature type="region of interest" description="Disordered" evidence="1">
    <location>
        <begin position="20"/>
        <end position="129"/>
    </location>
</feature>
<accession>A0A395T069</accession>
<dbReference type="AlphaFoldDB" id="A0A395T069"/>